<accession>A0A6M8UBA6</accession>
<evidence type="ECO:0000313" key="2">
    <source>
        <dbReference type="Proteomes" id="UP000505325"/>
    </source>
</evidence>
<gene>
    <name evidence="1" type="ORF">PMPD1_0735</name>
</gene>
<evidence type="ECO:0000313" key="1">
    <source>
        <dbReference type="EMBL" id="QKJ85707.1"/>
    </source>
</evidence>
<sequence>MRLETLKLLLLFSSFEEVDFGTIATRGLFLPIRLLHLSFHIFTKKTYLTFYLPSLFLLIPCRSGKIKI</sequence>
<protein>
    <submittedName>
        <fullName evidence="1">Uncharacterized protein</fullName>
    </submittedName>
</protein>
<organism evidence="1 2">
    <name type="scientific">Paramixta manurensis</name>
    <dbReference type="NCBI Taxonomy" id="2740817"/>
    <lineage>
        <taxon>Bacteria</taxon>
        <taxon>Pseudomonadati</taxon>
        <taxon>Pseudomonadota</taxon>
        <taxon>Gammaproteobacteria</taxon>
        <taxon>Enterobacterales</taxon>
        <taxon>Erwiniaceae</taxon>
        <taxon>Paramixta</taxon>
    </lineage>
</organism>
<reference evidence="1 2" key="1">
    <citation type="submission" date="2020-06" db="EMBL/GenBank/DDBJ databases">
        <title>Genome sequence of Paramixta manurensis strain PD-1.</title>
        <authorList>
            <person name="Lee C.W."/>
            <person name="Kim J."/>
        </authorList>
    </citation>
    <scope>NUCLEOTIDE SEQUENCE [LARGE SCALE GENOMIC DNA]</scope>
    <source>
        <strain evidence="1 2">PD-1</strain>
    </source>
</reference>
<dbReference type="Proteomes" id="UP000505325">
    <property type="component" value="Chromosome"/>
</dbReference>
<dbReference type="KEGG" id="pmak:PMPD1_0735"/>
<keyword evidence="2" id="KW-1185">Reference proteome</keyword>
<dbReference type="EMBL" id="CP054212">
    <property type="protein sequence ID" value="QKJ85707.1"/>
    <property type="molecule type" value="Genomic_DNA"/>
</dbReference>
<proteinExistence type="predicted"/>
<dbReference type="AlphaFoldDB" id="A0A6M8UBA6"/>
<name>A0A6M8UBA6_9GAMM</name>